<evidence type="ECO:0000313" key="2">
    <source>
        <dbReference type="Proteomes" id="UP001234178"/>
    </source>
</evidence>
<accession>A0ABQ9YX97</accession>
<name>A0ABQ9YX97_9CRUS</name>
<protein>
    <submittedName>
        <fullName evidence="1">Uncharacterized protein</fullName>
    </submittedName>
</protein>
<organism evidence="1 2">
    <name type="scientific">Daphnia magna</name>
    <dbReference type="NCBI Taxonomy" id="35525"/>
    <lineage>
        <taxon>Eukaryota</taxon>
        <taxon>Metazoa</taxon>
        <taxon>Ecdysozoa</taxon>
        <taxon>Arthropoda</taxon>
        <taxon>Crustacea</taxon>
        <taxon>Branchiopoda</taxon>
        <taxon>Diplostraca</taxon>
        <taxon>Cladocera</taxon>
        <taxon>Anomopoda</taxon>
        <taxon>Daphniidae</taxon>
        <taxon>Daphnia</taxon>
    </lineage>
</organism>
<evidence type="ECO:0000313" key="1">
    <source>
        <dbReference type="EMBL" id="KAK4005272.1"/>
    </source>
</evidence>
<dbReference type="Proteomes" id="UP001234178">
    <property type="component" value="Unassembled WGS sequence"/>
</dbReference>
<comment type="caution">
    <text evidence="1">The sequence shown here is derived from an EMBL/GenBank/DDBJ whole genome shotgun (WGS) entry which is preliminary data.</text>
</comment>
<keyword evidence="2" id="KW-1185">Reference proteome</keyword>
<gene>
    <name evidence="1" type="ORF">OUZ56_006987</name>
</gene>
<proteinExistence type="predicted"/>
<reference evidence="1 2" key="1">
    <citation type="journal article" date="2023" name="Nucleic Acids Res.">
        <title>The hologenome of Daphnia magna reveals possible DNA methylation and microbiome-mediated evolution of the host genome.</title>
        <authorList>
            <person name="Chaturvedi A."/>
            <person name="Li X."/>
            <person name="Dhandapani V."/>
            <person name="Marshall H."/>
            <person name="Kissane S."/>
            <person name="Cuenca-Cambronero M."/>
            <person name="Asole G."/>
            <person name="Calvet F."/>
            <person name="Ruiz-Romero M."/>
            <person name="Marangio P."/>
            <person name="Guigo R."/>
            <person name="Rago D."/>
            <person name="Mirbahai L."/>
            <person name="Eastwood N."/>
            <person name="Colbourne J.K."/>
            <person name="Zhou J."/>
            <person name="Mallon E."/>
            <person name="Orsini L."/>
        </authorList>
    </citation>
    <scope>NUCLEOTIDE SEQUENCE [LARGE SCALE GENOMIC DNA]</scope>
    <source>
        <strain evidence="1">LRV0_1</strain>
    </source>
</reference>
<sequence length="164" mass="19239">MRAMKNQSIRDPYRIRFKDLDAPLPALCQSYRRYPFEIRKRKKMEGRVGDRAYLWGWSRGRVIHGLLRELDRVPLDPSPLEQLTRPLRRCQPVTANKTRLISLERCDVVISVRKIVCTVVEDAEDIPDIFLDKVQVINDVRTDKGKSQLAGGLRVDLFHRRSHY</sequence>
<dbReference type="EMBL" id="JAOYFB010000001">
    <property type="protein sequence ID" value="KAK4005272.1"/>
    <property type="molecule type" value="Genomic_DNA"/>
</dbReference>